<evidence type="ECO:0000256" key="8">
    <source>
        <dbReference type="SAM" id="Coils"/>
    </source>
</evidence>
<dbReference type="Proteomes" id="UP000886998">
    <property type="component" value="Unassembled WGS sequence"/>
</dbReference>
<dbReference type="InterPro" id="IPR033370">
    <property type="entry name" value="COG1"/>
</dbReference>
<evidence type="ECO:0000256" key="7">
    <source>
        <dbReference type="ARBA" id="ARBA00023136"/>
    </source>
</evidence>
<comment type="similarity">
    <text evidence="2">Belongs to the COG1 family.</text>
</comment>
<dbReference type="OrthoDB" id="46189at2759"/>
<dbReference type="PANTHER" id="PTHR31658">
    <property type="entry name" value="CONSERVED OLIGOMERIC GOLGI COMPLEX SUBUNIT 1"/>
    <property type="match status" value="1"/>
</dbReference>
<sequence length="949" mass="108512">MTMGTDILFENHSIKEIQEIEKKLRNDIERKKEELRQMVGERYRDLMEAADTITEMKEIAESVTNCLKSIEDTSVNLQHSSLQNGILCAIQEKVERKKKRNELLYIVASQIKILMDSPIKIWSYIESKEFVCALSLFLLARHTHSMLLLDPMYRERNVASMFPIINRQWTSISHFKHLLLQNCHTFLTIQGSEPEDVAGPLCCRCILLNSSLQQIFLEILDVRKDVLTSIFRPEKSAKEQICEFVTVVQSTFKMIHVLLFPEDQNESNNGYRTNVLYKEVLNLISKEKPGPVSLLDFQSSPTFKFLPSSITDFRPSLTLTLEPCDAEFLQPKCKDWLNYIQESFQTELRSLLNYVSSVQSLALIREAVFDKLCEVENWDKICNDLLNQSFSIWDSFLKNCFWERIETIVNEQVKSAMEFCEKDVEETLYKIGLETENSEMEIEKNISLYVWKESQNDVRDNIAWHPRHHRNFWNSGELSLKAMGFTPKIQSICKNLDDQLESVVKDISYFSCSQNHWLEESSLKDRTHLNQKLAKELSKDASGIYKYLTQAVEKYMFDSSSYIETNLLYLEKEKDTYENSCRIVFLGHLCYGIGNLCPHINCTLSIETLTKYFERYAKPTSKMTFSAVSLKENELWKDLKKKLLELSASAFRLWSKHQIQHVLNNINSDLVTSSAEGVLKAILRWDTVEIQEESEQGNAVNSVLRIPQHISTPVANSLFAFCCKLNAIGGYAMSSDVRSFISKELLIGLLDIYKQKIDASNEGFNSRLLQVQSLQLLFDVQFLAGLLVHKGNTCDIISTSSQYIINTAISHIDPFDMDVFSVPLQQNIKKALQKSLSLFGLLASPDQVSYLNSIKSPLMSGQMDHNIMLTCNTGSRFPLLPLSSKSSAVTINEAPEQFSAQPQELDGKNMTSHNSSPNLGAPDVQTNTLKSAASFYDRVTAMSSSWFGN</sequence>
<proteinExistence type="inferred from homology"/>
<evidence type="ECO:0000256" key="3">
    <source>
        <dbReference type="ARBA" id="ARBA00020978"/>
    </source>
</evidence>
<feature type="coiled-coil region" evidence="8">
    <location>
        <begin position="14"/>
        <end position="41"/>
    </location>
</feature>
<evidence type="ECO:0000256" key="9">
    <source>
        <dbReference type="SAM" id="MobiDB-lite"/>
    </source>
</evidence>
<reference evidence="10" key="1">
    <citation type="submission" date="2020-08" db="EMBL/GenBank/DDBJ databases">
        <title>Multicomponent nature underlies the extraordinary mechanical properties of spider dragline silk.</title>
        <authorList>
            <person name="Kono N."/>
            <person name="Nakamura H."/>
            <person name="Mori M."/>
            <person name="Yoshida Y."/>
            <person name="Ohtoshi R."/>
            <person name="Malay A.D."/>
            <person name="Moran D.A.P."/>
            <person name="Tomita M."/>
            <person name="Numata K."/>
            <person name="Arakawa K."/>
        </authorList>
    </citation>
    <scope>NUCLEOTIDE SEQUENCE</scope>
</reference>
<feature type="region of interest" description="Disordered" evidence="9">
    <location>
        <begin position="898"/>
        <end position="924"/>
    </location>
</feature>
<feature type="compositionally biased region" description="Polar residues" evidence="9">
    <location>
        <begin position="909"/>
        <end position="924"/>
    </location>
</feature>
<gene>
    <name evidence="10" type="primary">Cog1</name>
    <name evidence="10" type="ORF">TNIN_438391</name>
</gene>
<evidence type="ECO:0000313" key="11">
    <source>
        <dbReference type="Proteomes" id="UP000886998"/>
    </source>
</evidence>
<keyword evidence="4" id="KW-0813">Transport</keyword>
<keyword evidence="5" id="KW-0653">Protein transport</keyword>
<dbReference type="Pfam" id="PF08700">
    <property type="entry name" value="VPS51_Exo84_N"/>
    <property type="match status" value="1"/>
</dbReference>
<keyword evidence="7" id="KW-0472">Membrane</keyword>
<keyword evidence="6" id="KW-0333">Golgi apparatus</keyword>
<name>A0A8X7BT91_9ARAC</name>
<evidence type="ECO:0000313" key="10">
    <source>
        <dbReference type="EMBL" id="GFY41224.1"/>
    </source>
</evidence>
<dbReference type="PANTHER" id="PTHR31658:SF0">
    <property type="entry name" value="CONSERVED OLIGOMERIC GOLGI COMPLEX SUBUNIT 1"/>
    <property type="match status" value="1"/>
</dbReference>
<evidence type="ECO:0000256" key="4">
    <source>
        <dbReference type="ARBA" id="ARBA00022448"/>
    </source>
</evidence>
<dbReference type="GO" id="GO:0015031">
    <property type="term" value="P:protein transport"/>
    <property type="evidence" value="ECO:0007669"/>
    <property type="project" value="UniProtKB-KW"/>
</dbReference>
<accession>A0A8X7BT91</accession>
<dbReference type="GO" id="GO:0006891">
    <property type="term" value="P:intra-Golgi vesicle-mediated transport"/>
    <property type="evidence" value="ECO:0007669"/>
    <property type="project" value="InterPro"/>
</dbReference>
<keyword evidence="8" id="KW-0175">Coiled coil</keyword>
<protein>
    <recommendedName>
        <fullName evidence="3">Conserved oligomeric Golgi complex subunit 1</fullName>
    </recommendedName>
</protein>
<evidence type="ECO:0000256" key="6">
    <source>
        <dbReference type="ARBA" id="ARBA00023034"/>
    </source>
</evidence>
<organism evidence="10 11">
    <name type="scientific">Trichonephila inaurata madagascariensis</name>
    <dbReference type="NCBI Taxonomy" id="2747483"/>
    <lineage>
        <taxon>Eukaryota</taxon>
        <taxon>Metazoa</taxon>
        <taxon>Ecdysozoa</taxon>
        <taxon>Arthropoda</taxon>
        <taxon>Chelicerata</taxon>
        <taxon>Arachnida</taxon>
        <taxon>Araneae</taxon>
        <taxon>Araneomorphae</taxon>
        <taxon>Entelegynae</taxon>
        <taxon>Araneoidea</taxon>
        <taxon>Nephilidae</taxon>
        <taxon>Trichonephila</taxon>
        <taxon>Trichonephila inaurata</taxon>
    </lineage>
</organism>
<dbReference type="GO" id="GO:0017119">
    <property type="term" value="C:Golgi transport complex"/>
    <property type="evidence" value="ECO:0007669"/>
    <property type="project" value="InterPro"/>
</dbReference>
<evidence type="ECO:0000256" key="2">
    <source>
        <dbReference type="ARBA" id="ARBA00006653"/>
    </source>
</evidence>
<evidence type="ECO:0000256" key="5">
    <source>
        <dbReference type="ARBA" id="ARBA00022927"/>
    </source>
</evidence>
<comment type="caution">
    <text evidence="10">The sequence shown here is derived from an EMBL/GenBank/DDBJ whole genome shotgun (WGS) entry which is preliminary data.</text>
</comment>
<dbReference type="EMBL" id="BMAV01002362">
    <property type="protein sequence ID" value="GFY41224.1"/>
    <property type="molecule type" value="Genomic_DNA"/>
</dbReference>
<dbReference type="GO" id="GO:0000139">
    <property type="term" value="C:Golgi membrane"/>
    <property type="evidence" value="ECO:0007669"/>
    <property type="project" value="UniProtKB-SubCell"/>
</dbReference>
<evidence type="ECO:0000256" key="1">
    <source>
        <dbReference type="ARBA" id="ARBA00004395"/>
    </source>
</evidence>
<dbReference type="AlphaFoldDB" id="A0A8X7BT91"/>
<keyword evidence="11" id="KW-1185">Reference proteome</keyword>
<comment type="subcellular location">
    <subcellularLocation>
        <location evidence="1">Golgi apparatus membrane</location>
        <topology evidence="1">Peripheral membrane protein</topology>
    </subcellularLocation>
</comment>